<evidence type="ECO:0000313" key="2">
    <source>
        <dbReference type="Proteomes" id="UP000199352"/>
    </source>
</evidence>
<dbReference type="EMBL" id="FOFR01000033">
    <property type="protein sequence ID" value="SES32875.1"/>
    <property type="molecule type" value="Genomic_DNA"/>
</dbReference>
<protein>
    <submittedName>
        <fullName evidence="1">Uncharacterized protein</fullName>
    </submittedName>
</protein>
<accession>A0A1H9WGB1</accession>
<dbReference type="Proteomes" id="UP000199352">
    <property type="component" value="Unassembled WGS sequence"/>
</dbReference>
<reference evidence="2" key="1">
    <citation type="submission" date="2016-10" db="EMBL/GenBank/DDBJ databases">
        <authorList>
            <person name="Varghese N."/>
            <person name="Submissions S."/>
        </authorList>
    </citation>
    <scope>NUCLEOTIDE SEQUENCE [LARGE SCALE GENOMIC DNA]</scope>
    <source>
        <strain evidence="2">CGMCC 4.3525</strain>
    </source>
</reference>
<dbReference type="AlphaFoldDB" id="A0A1H9WGB1"/>
<proteinExistence type="predicted"/>
<dbReference type="RefSeq" id="WP_089961727.1">
    <property type="nucleotide sequence ID" value="NZ_FOFR01000033.1"/>
</dbReference>
<gene>
    <name evidence="1" type="ORF">SAMN05216188_13348</name>
</gene>
<name>A0A1H9WGB1_9PSEU</name>
<sequence>MALFHGFGAYGDPDAAKAYADVIRETFTGGWEVESIEAAHYQGFITEQISEVAVQRGLAAHGEVQLAAW</sequence>
<organism evidence="1 2">
    <name type="scientific">Lentzea xinjiangensis</name>
    <dbReference type="NCBI Taxonomy" id="402600"/>
    <lineage>
        <taxon>Bacteria</taxon>
        <taxon>Bacillati</taxon>
        <taxon>Actinomycetota</taxon>
        <taxon>Actinomycetes</taxon>
        <taxon>Pseudonocardiales</taxon>
        <taxon>Pseudonocardiaceae</taxon>
        <taxon>Lentzea</taxon>
    </lineage>
</organism>
<evidence type="ECO:0000313" key="1">
    <source>
        <dbReference type="EMBL" id="SES32875.1"/>
    </source>
</evidence>
<keyword evidence="2" id="KW-1185">Reference proteome</keyword>